<feature type="compositionally biased region" description="Polar residues" evidence="2">
    <location>
        <begin position="10"/>
        <end position="19"/>
    </location>
</feature>
<feature type="compositionally biased region" description="Basic and acidic residues" evidence="2">
    <location>
        <begin position="89"/>
        <end position="104"/>
    </location>
</feature>
<feature type="region of interest" description="Disordered" evidence="2">
    <location>
        <begin position="773"/>
        <end position="793"/>
    </location>
</feature>
<reference evidence="3" key="1">
    <citation type="submission" date="2021-02" db="EMBL/GenBank/DDBJ databases">
        <authorList>
            <person name="Dougan E. K."/>
            <person name="Rhodes N."/>
            <person name="Thang M."/>
            <person name="Chan C."/>
        </authorList>
    </citation>
    <scope>NUCLEOTIDE SEQUENCE</scope>
</reference>
<evidence type="ECO:0000256" key="1">
    <source>
        <dbReference type="SAM" id="Coils"/>
    </source>
</evidence>
<protein>
    <submittedName>
        <fullName evidence="3">ClpC protein</fullName>
    </submittedName>
</protein>
<name>A0A812RLQ0_9DINO</name>
<feature type="region of interest" description="Disordered" evidence="2">
    <location>
        <begin position="414"/>
        <end position="435"/>
    </location>
</feature>
<feature type="region of interest" description="Disordered" evidence="2">
    <location>
        <begin position="138"/>
        <end position="186"/>
    </location>
</feature>
<organism evidence="3 4">
    <name type="scientific">Symbiodinium natans</name>
    <dbReference type="NCBI Taxonomy" id="878477"/>
    <lineage>
        <taxon>Eukaryota</taxon>
        <taxon>Sar</taxon>
        <taxon>Alveolata</taxon>
        <taxon>Dinophyceae</taxon>
        <taxon>Suessiales</taxon>
        <taxon>Symbiodiniaceae</taxon>
        <taxon>Symbiodinium</taxon>
    </lineage>
</organism>
<keyword evidence="4" id="KW-1185">Reference proteome</keyword>
<feature type="compositionally biased region" description="Low complexity" evidence="2">
    <location>
        <begin position="416"/>
        <end position="426"/>
    </location>
</feature>
<evidence type="ECO:0000256" key="2">
    <source>
        <dbReference type="SAM" id="MobiDB-lite"/>
    </source>
</evidence>
<evidence type="ECO:0000313" key="3">
    <source>
        <dbReference type="EMBL" id="CAE7447571.1"/>
    </source>
</evidence>
<dbReference type="EMBL" id="CAJNDS010002357">
    <property type="protein sequence ID" value="CAE7447571.1"/>
    <property type="molecule type" value="Genomic_DNA"/>
</dbReference>
<feature type="coiled-coil region" evidence="1">
    <location>
        <begin position="595"/>
        <end position="693"/>
    </location>
</feature>
<evidence type="ECO:0000313" key="4">
    <source>
        <dbReference type="Proteomes" id="UP000604046"/>
    </source>
</evidence>
<feature type="region of interest" description="Disordered" evidence="2">
    <location>
        <begin position="1"/>
        <end position="104"/>
    </location>
</feature>
<comment type="caution">
    <text evidence="3">The sequence shown here is derived from an EMBL/GenBank/DDBJ whole genome shotgun (WGS) entry which is preliminary data.</text>
</comment>
<feature type="compositionally biased region" description="Polar residues" evidence="2">
    <location>
        <begin position="782"/>
        <end position="793"/>
    </location>
</feature>
<dbReference type="Proteomes" id="UP000604046">
    <property type="component" value="Unassembled WGS sequence"/>
</dbReference>
<feature type="compositionally biased region" description="Low complexity" evidence="2">
    <location>
        <begin position="73"/>
        <end position="88"/>
    </location>
</feature>
<dbReference type="OrthoDB" id="436993at2759"/>
<proteinExistence type="predicted"/>
<gene>
    <name evidence="3" type="primary">clpC</name>
    <name evidence="3" type="ORF">SNAT2548_LOCUS24417</name>
</gene>
<dbReference type="AlphaFoldDB" id="A0A812RLQ0"/>
<keyword evidence="1" id="KW-0175">Coiled coil</keyword>
<sequence>MALPGESRETPSASRQLSNELARRPSSEAGEEVDRIASQARQVIAESRRLLDTQSSHSGFGSLASDRSDRTLPSSVRPPVNSVNSAREAQSEEQERRRRQDREAERAALELEKRFDEDLRKQKLATRQAEALLSECQAELERRRGDTPAAGSRSPAEIREEAAQLRQAAKKAEESARQQASEQREVRQRLQQLIDAAKAEVSEAVQQRADAIKEKQASMRRQQKQLQKVQATCVELSQQIKEKKRLCEETDRQTKSAGVSITRSRREATEVAALASALQSRLDVEETETVETIETLESGEGSRCDTGATGSDNSLRKLEETALSAKVVGTQNRCRSLEQQALASASRAEELSALVELYQLRLSQPGDAGVAGDAGAPKELHAAQEEHAELKEAHRQALAQLNGQHLQKLVTSLTEPIRTSRTESTPSPSPAGLSEAAQKIVSCEAEHLRELCLVEQRVAEHELSQYEAFLAGPEAGKASSSVGTLQELQGRGKLRAARLIHDSLHQLGSRLEHVMQGEVAGLDLSGKIGPVLVERLNGSIRKGIEVAKEELQCRRSELSELTAQGEPGALGTQHAQLREMLDEARASCQGQTELCAQLRSSVAALEAEAAAQMQQREEELGRGAALRTRLEEALRAEAAMGMELCSKLEEECRELRVSAQGLELSSSHETQACELLREELNAKEEAAEQLAARVAGFEHADAELEQRRQGLQSRMAAVSKALDFKTAQAKKVHEEAQACCKARAQAVVATEAERMALHAALANLEAEKQASLSQERLLDRSPPSSTAQAAGVQ</sequence>
<accession>A0A812RLQ0</accession>
<feature type="compositionally biased region" description="Basic and acidic residues" evidence="2">
    <location>
        <begin position="170"/>
        <end position="186"/>
    </location>
</feature>